<feature type="signal peptide" evidence="1">
    <location>
        <begin position="1"/>
        <end position="26"/>
    </location>
</feature>
<evidence type="ECO:0000313" key="3">
    <source>
        <dbReference type="Proteomes" id="UP000321794"/>
    </source>
</evidence>
<evidence type="ECO:0008006" key="4">
    <source>
        <dbReference type="Google" id="ProtNLM"/>
    </source>
</evidence>
<accession>A0ABQ0WVC7</accession>
<dbReference type="RefSeq" id="WP_057734079.1">
    <property type="nucleotide sequence ID" value="NZ_BJZK01000005.1"/>
</dbReference>
<evidence type="ECO:0000313" key="2">
    <source>
        <dbReference type="EMBL" id="GEO71561.1"/>
    </source>
</evidence>
<organism evidence="2 3">
    <name type="scientific">Levilactobacillus zymae</name>
    <dbReference type="NCBI Taxonomy" id="267363"/>
    <lineage>
        <taxon>Bacteria</taxon>
        <taxon>Bacillati</taxon>
        <taxon>Bacillota</taxon>
        <taxon>Bacilli</taxon>
        <taxon>Lactobacillales</taxon>
        <taxon>Lactobacillaceae</taxon>
        <taxon>Levilactobacillus</taxon>
    </lineage>
</organism>
<feature type="chain" id="PRO_5045635989" description="Extracellular protein" evidence="1">
    <location>
        <begin position="27"/>
        <end position="266"/>
    </location>
</feature>
<gene>
    <name evidence="2" type="ORF">LZY01_07290</name>
</gene>
<dbReference type="Proteomes" id="UP000321794">
    <property type="component" value="Unassembled WGS sequence"/>
</dbReference>
<reference evidence="2 3" key="1">
    <citation type="submission" date="2019-07" db="EMBL/GenBank/DDBJ databases">
        <title>Whole genome shotgun sequence of Lactobacillus zymae NBRC 107157.</title>
        <authorList>
            <person name="Hosoyama A."/>
            <person name="Uohara A."/>
            <person name="Ohji S."/>
            <person name="Ichikawa N."/>
        </authorList>
    </citation>
    <scope>NUCLEOTIDE SEQUENCE [LARGE SCALE GENOMIC DNA]</scope>
    <source>
        <strain evidence="2 3">NBRC 107157</strain>
    </source>
</reference>
<sequence length="266" mass="30609">MRLKKLLIMPLVVAGAMALFPTPSQAKTYQIGNEQVAASQLYKFKYYQAKRTTKARVQFDDNSFKFIKIPKGTIVQGSKDNHEMGVMVEQLNDSLFNQKRPRNKPYASSIGMQYAKNPQDFKRVARPAYMPAYSSGRLYQGKLLANAQRRDTTFFHIASNGYVEYRKYAAGTQYQFNDKPQHQVKIQRTKVHGNTRELFLNKKFSGLSFKKVKYQGKTQYRLNVINLHKPFLTAGQSDDDIPSVYYSNYLVGGQKMYTEIANSELM</sequence>
<comment type="caution">
    <text evidence="2">The sequence shown here is derived from an EMBL/GenBank/DDBJ whole genome shotgun (WGS) entry which is preliminary data.</text>
</comment>
<keyword evidence="3" id="KW-1185">Reference proteome</keyword>
<proteinExistence type="predicted"/>
<evidence type="ECO:0000256" key="1">
    <source>
        <dbReference type="SAM" id="SignalP"/>
    </source>
</evidence>
<dbReference type="EMBL" id="BJZK01000005">
    <property type="protein sequence ID" value="GEO71561.1"/>
    <property type="molecule type" value="Genomic_DNA"/>
</dbReference>
<protein>
    <recommendedName>
        <fullName evidence="4">Extracellular protein</fullName>
    </recommendedName>
</protein>
<name>A0ABQ0WVC7_9LACO</name>
<keyword evidence="1" id="KW-0732">Signal</keyword>